<feature type="compositionally biased region" description="Basic and acidic residues" evidence="2">
    <location>
        <begin position="145"/>
        <end position="180"/>
    </location>
</feature>
<dbReference type="PANTHER" id="PTHR23082">
    <property type="entry name" value="TRANSCRIPTION INITIATION FACTOR IIIC TFIIIC , POLYPEPTIDE 3-RELATED"/>
    <property type="match status" value="1"/>
</dbReference>
<feature type="compositionally biased region" description="Acidic residues" evidence="2">
    <location>
        <begin position="115"/>
        <end position="144"/>
    </location>
</feature>
<evidence type="ECO:0000313" key="3">
    <source>
        <dbReference type="EMBL" id="GFS05078.1"/>
    </source>
</evidence>
<organism evidence="3 4">
    <name type="scientific">Elysia marginata</name>
    <dbReference type="NCBI Taxonomy" id="1093978"/>
    <lineage>
        <taxon>Eukaryota</taxon>
        <taxon>Metazoa</taxon>
        <taxon>Spiralia</taxon>
        <taxon>Lophotrochozoa</taxon>
        <taxon>Mollusca</taxon>
        <taxon>Gastropoda</taxon>
        <taxon>Heterobranchia</taxon>
        <taxon>Euthyneura</taxon>
        <taxon>Panpulmonata</taxon>
        <taxon>Sacoglossa</taxon>
        <taxon>Placobranchoidea</taxon>
        <taxon>Plakobranchidae</taxon>
        <taxon>Elysia</taxon>
    </lineage>
</organism>
<dbReference type="Pfam" id="PF14559">
    <property type="entry name" value="TPR_19"/>
    <property type="match status" value="1"/>
</dbReference>
<dbReference type="AlphaFoldDB" id="A0AAV4I699"/>
<feature type="repeat" description="TPR" evidence="1">
    <location>
        <begin position="524"/>
        <end position="557"/>
    </location>
</feature>
<evidence type="ECO:0000256" key="2">
    <source>
        <dbReference type="SAM" id="MobiDB-lite"/>
    </source>
</evidence>
<dbReference type="GO" id="GO:0000127">
    <property type="term" value="C:transcription factor TFIIIC complex"/>
    <property type="evidence" value="ECO:0007669"/>
    <property type="project" value="TreeGrafter"/>
</dbReference>
<dbReference type="PROSITE" id="PS50005">
    <property type="entry name" value="TPR"/>
    <property type="match status" value="1"/>
</dbReference>
<dbReference type="InterPro" id="IPR019734">
    <property type="entry name" value="TPR_rpt"/>
</dbReference>
<feature type="region of interest" description="Disordered" evidence="2">
    <location>
        <begin position="645"/>
        <end position="672"/>
    </location>
</feature>
<feature type="compositionally biased region" description="Acidic residues" evidence="2">
    <location>
        <begin position="1"/>
        <end position="10"/>
    </location>
</feature>
<feature type="region of interest" description="Disordered" evidence="2">
    <location>
        <begin position="72"/>
        <end position="180"/>
    </location>
</feature>
<evidence type="ECO:0000256" key="1">
    <source>
        <dbReference type="PROSITE-ProRule" id="PRU00339"/>
    </source>
</evidence>
<feature type="compositionally biased region" description="Polar residues" evidence="2">
    <location>
        <begin position="17"/>
        <end position="39"/>
    </location>
</feature>
<proteinExistence type="predicted"/>
<evidence type="ECO:0000313" key="4">
    <source>
        <dbReference type="Proteomes" id="UP000762676"/>
    </source>
</evidence>
<keyword evidence="4" id="KW-1185">Reference proteome</keyword>
<reference evidence="3 4" key="1">
    <citation type="journal article" date="2021" name="Elife">
        <title>Chloroplast acquisition without the gene transfer in kleptoplastic sea slugs, Plakobranchus ocellatus.</title>
        <authorList>
            <person name="Maeda T."/>
            <person name="Takahashi S."/>
            <person name="Yoshida T."/>
            <person name="Shimamura S."/>
            <person name="Takaki Y."/>
            <person name="Nagai Y."/>
            <person name="Toyoda A."/>
            <person name="Suzuki Y."/>
            <person name="Arimoto A."/>
            <person name="Ishii H."/>
            <person name="Satoh N."/>
            <person name="Nishiyama T."/>
            <person name="Hasebe M."/>
            <person name="Maruyama T."/>
            <person name="Minagawa J."/>
            <person name="Obokata J."/>
            <person name="Shigenobu S."/>
        </authorList>
    </citation>
    <scope>NUCLEOTIDE SEQUENCE [LARGE SCALE GENOMIC DNA]</scope>
</reference>
<dbReference type="Pfam" id="PF13432">
    <property type="entry name" value="TPR_16"/>
    <property type="match status" value="1"/>
</dbReference>
<dbReference type="PANTHER" id="PTHR23082:SF0">
    <property type="entry name" value="GENERAL TRANSCRIPTION FACTOR 3C POLYPEPTIDE 3"/>
    <property type="match status" value="1"/>
</dbReference>
<dbReference type="Gene3D" id="1.25.40.10">
    <property type="entry name" value="Tetratricopeptide repeat domain"/>
    <property type="match status" value="2"/>
</dbReference>
<dbReference type="SUPFAM" id="SSF48452">
    <property type="entry name" value="TPR-like"/>
    <property type="match status" value="1"/>
</dbReference>
<dbReference type="EMBL" id="BMAT01002343">
    <property type="protein sequence ID" value="GFS05078.1"/>
    <property type="molecule type" value="Genomic_DNA"/>
</dbReference>
<keyword evidence="1" id="KW-0802">TPR repeat</keyword>
<feature type="compositionally biased region" description="Polar residues" evidence="2">
    <location>
        <begin position="85"/>
        <end position="103"/>
    </location>
</feature>
<accession>A0AAV4I699</accession>
<sequence>MDGENLEEMDFLPTDARNASTSQPTNFEVSLENETSKPSSTEELKGMLQKAGTDLTIKYLTGQITYEEFSRHLEQSKSAAPKAQGSGTKPQSSTATQEPSNLPNFELMMDQNFSGDEEESDEDNEEEQMDIGEDDSELLDSEEWTDSKDQDWEPGKRAKKVEKETGKKKNLKQGREKKTLTPKEVIRKPRKQRRKVFDLPKVMAGTNGKAMLLRAQGKTDEAVELFYEVIKQAPKAAAPYEALGSIQEERGNIREAIKFYMVAANLRGKHATEWLDILEMCLKLNDDKLAWTCFVKGMTAASTNEGKIRILARKSAYFNERGNHTKSLQTREQMLPYLERENPSNTLTFARDLVHDYLEAKEVNGAISTLQFITREYSNDIDSEDIHSLVELYMDQKNYLKGVETIIRHCGITATFSSGVPSPSDLAAILQGFSKKEQSLLSLDFPALMPIDLKSKLLQCLVRMKVLPNLDVLKGLVESIVTMDAEDYGDVYYDVAETMVVCDYHLTALPILETLVSSEKYNEAAVWLTLGQCRNALGDLPAATEAYKCVVDMAPGHHEARVTLASLLQQMGHHEKALQVLSRESEEGFDQGDKEILLHKCQLLHSQGKTQEFIAAARRLLSLNLPSQFNPDMVRSFMNMKTAKARKNASLPKRLSSQEPRPTDSQHESKTGKNMNQFDKLKFLNNFWEIFCKLCRTLRDLGMEDKLMETTALGITCPIFTIDVAASKNVEFLCLKAGPVNDNVYHLARNIASEESNNPQGWNLYNYILTRMKGVGMDLRFTFRSLMKNPNSIPLSILNGNERLISGTYTQAL</sequence>
<feature type="region of interest" description="Disordered" evidence="2">
    <location>
        <begin position="1"/>
        <end position="46"/>
    </location>
</feature>
<gene>
    <name evidence="3" type="ORF">ElyMa_001190600</name>
</gene>
<dbReference type="InterPro" id="IPR011990">
    <property type="entry name" value="TPR-like_helical_dom_sf"/>
</dbReference>
<dbReference type="InterPro" id="IPR039340">
    <property type="entry name" value="Tfc4/TFIIIC-102/Sfc4"/>
</dbReference>
<protein>
    <submittedName>
        <fullName evidence="3">General transcription factor 3C polypeptide 3</fullName>
    </submittedName>
</protein>
<feature type="compositionally biased region" description="Basic and acidic residues" evidence="2">
    <location>
        <begin position="661"/>
        <end position="671"/>
    </location>
</feature>
<dbReference type="SMART" id="SM00028">
    <property type="entry name" value="TPR"/>
    <property type="match status" value="3"/>
</dbReference>
<name>A0AAV4I699_9GAST</name>
<comment type="caution">
    <text evidence="3">The sequence shown here is derived from an EMBL/GenBank/DDBJ whole genome shotgun (WGS) entry which is preliminary data.</text>
</comment>
<dbReference type="Proteomes" id="UP000762676">
    <property type="component" value="Unassembled WGS sequence"/>
</dbReference>
<feature type="non-terminal residue" evidence="3">
    <location>
        <position position="813"/>
    </location>
</feature>
<dbReference type="GO" id="GO:0006383">
    <property type="term" value="P:transcription by RNA polymerase III"/>
    <property type="evidence" value="ECO:0007669"/>
    <property type="project" value="InterPro"/>
</dbReference>